<protein>
    <recommendedName>
        <fullName evidence="1">Zinc knuckle CX2CX4HX4C domain-containing protein</fullName>
    </recommendedName>
</protein>
<evidence type="ECO:0000313" key="3">
    <source>
        <dbReference type="Proteomes" id="UP000593572"/>
    </source>
</evidence>
<gene>
    <name evidence="2" type="ORF">Golob_014687</name>
</gene>
<reference evidence="2 3" key="1">
    <citation type="journal article" date="2019" name="Genome Biol. Evol.">
        <title>Insights into the evolution of the New World diploid cottons (Gossypium, subgenus Houzingenia) based on genome sequencing.</title>
        <authorList>
            <person name="Grover C.E."/>
            <person name="Arick M.A. 2nd"/>
            <person name="Thrash A."/>
            <person name="Conover J.L."/>
            <person name="Sanders W.S."/>
            <person name="Peterson D.G."/>
            <person name="Frelichowski J.E."/>
            <person name="Scheffler J.A."/>
            <person name="Scheffler B.E."/>
            <person name="Wendel J.F."/>
        </authorList>
    </citation>
    <scope>NUCLEOTIDE SEQUENCE [LARGE SCALE GENOMIC DNA]</scope>
    <source>
        <strain evidence="2">157</strain>
        <tissue evidence="2">Leaf</tissue>
    </source>
</reference>
<evidence type="ECO:0000313" key="2">
    <source>
        <dbReference type="EMBL" id="MBA0557631.1"/>
    </source>
</evidence>
<dbReference type="Pfam" id="PF14392">
    <property type="entry name" value="zf-CCHC_4"/>
    <property type="match status" value="1"/>
</dbReference>
<comment type="caution">
    <text evidence="2">The sequence shown here is derived from an EMBL/GenBank/DDBJ whole genome shotgun (WGS) entry which is preliminary data.</text>
</comment>
<evidence type="ECO:0000259" key="1">
    <source>
        <dbReference type="Pfam" id="PF14392"/>
    </source>
</evidence>
<dbReference type="InterPro" id="IPR025836">
    <property type="entry name" value="Zn_knuckle_CX2CX4HX4C"/>
</dbReference>
<keyword evidence="3" id="KW-1185">Reference proteome</keyword>
<name>A0A7J8LYW6_9ROSI</name>
<feature type="domain" description="Zinc knuckle CX2CX4HX4C" evidence="1">
    <location>
        <begin position="102"/>
        <end position="144"/>
    </location>
</feature>
<accession>A0A7J8LYW6</accession>
<dbReference type="Proteomes" id="UP000593572">
    <property type="component" value="Unassembled WGS sequence"/>
</dbReference>
<sequence>MARPGGVVDDGLCAVSSFLTVSVIKFEAMKTTLANLWHLHRILEGQSLDFNSHLLVFHRLQLGEDLLAVSLVSVEFWVQIQDLPSSLILEDMAQQFGNFLGPLKRRKKIILATDRIIYARFQYKRLPVFCFFCGRLGNSKIFCPIWIIHSKKEMSLEWDLMLRATPKQALVGTSCWFKEEGAISKLNDIRRSFCNGLQTLRELLLIMLLFGIIEYWLDLRDRAVESHETPKLEYLVVREPSGCIVPSTFVEEVETMCGFFHGNKVVE</sequence>
<organism evidence="2 3">
    <name type="scientific">Gossypium lobatum</name>
    <dbReference type="NCBI Taxonomy" id="34289"/>
    <lineage>
        <taxon>Eukaryota</taxon>
        <taxon>Viridiplantae</taxon>
        <taxon>Streptophyta</taxon>
        <taxon>Embryophyta</taxon>
        <taxon>Tracheophyta</taxon>
        <taxon>Spermatophyta</taxon>
        <taxon>Magnoliopsida</taxon>
        <taxon>eudicotyledons</taxon>
        <taxon>Gunneridae</taxon>
        <taxon>Pentapetalae</taxon>
        <taxon>rosids</taxon>
        <taxon>malvids</taxon>
        <taxon>Malvales</taxon>
        <taxon>Malvaceae</taxon>
        <taxon>Malvoideae</taxon>
        <taxon>Gossypium</taxon>
    </lineage>
</organism>
<proteinExistence type="predicted"/>
<dbReference type="AlphaFoldDB" id="A0A7J8LYW6"/>
<dbReference type="EMBL" id="JABEZX010000006">
    <property type="protein sequence ID" value="MBA0557631.1"/>
    <property type="molecule type" value="Genomic_DNA"/>
</dbReference>